<feature type="compositionally biased region" description="Basic and acidic residues" evidence="1">
    <location>
        <begin position="22"/>
        <end position="33"/>
    </location>
</feature>
<evidence type="ECO:0000256" key="1">
    <source>
        <dbReference type="SAM" id="MobiDB-lite"/>
    </source>
</evidence>
<dbReference type="EMBL" id="JACGWL010000185">
    <property type="protein sequence ID" value="KAK4384343.1"/>
    <property type="molecule type" value="Genomic_DNA"/>
</dbReference>
<dbReference type="Proteomes" id="UP001289374">
    <property type="component" value="Unassembled WGS sequence"/>
</dbReference>
<name>A0AAE1T8U1_9LAMI</name>
<evidence type="ECO:0000313" key="3">
    <source>
        <dbReference type="Proteomes" id="UP001289374"/>
    </source>
</evidence>
<keyword evidence="3" id="KW-1185">Reference proteome</keyword>
<proteinExistence type="predicted"/>
<protein>
    <submittedName>
        <fullName evidence="2">Rhodanese-like domain-containing protein 6</fullName>
    </submittedName>
</protein>
<gene>
    <name evidence="2" type="ORF">Sango_3070000</name>
</gene>
<evidence type="ECO:0000313" key="2">
    <source>
        <dbReference type="EMBL" id="KAK4384343.1"/>
    </source>
</evidence>
<organism evidence="2 3">
    <name type="scientific">Sesamum angolense</name>
    <dbReference type="NCBI Taxonomy" id="2727404"/>
    <lineage>
        <taxon>Eukaryota</taxon>
        <taxon>Viridiplantae</taxon>
        <taxon>Streptophyta</taxon>
        <taxon>Embryophyta</taxon>
        <taxon>Tracheophyta</taxon>
        <taxon>Spermatophyta</taxon>
        <taxon>Magnoliopsida</taxon>
        <taxon>eudicotyledons</taxon>
        <taxon>Gunneridae</taxon>
        <taxon>Pentapetalae</taxon>
        <taxon>asterids</taxon>
        <taxon>lamiids</taxon>
        <taxon>Lamiales</taxon>
        <taxon>Pedaliaceae</taxon>
        <taxon>Sesamum</taxon>
    </lineage>
</organism>
<reference evidence="2" key="1">
    <citation type="submission" date="2020-06" db="EMBL/GenBank/DDBJ databases">
        <authorList>
            <person name="Li T."/>
            <person name="Hu X."/>
            <person name="Zhang T."/>
            <person name="Song X."/>
            <person name="Zhang H."/>
            <person name="Dai N."/>
            <person name="Sheng W."/>
            <person name="Hou X."/>
            <person name="Wei L."/>
        </authorList>
    </citation>
    <scope>NUCLEOTIDE SEQUENCE</scope>
    <source>
        <strain evidence="2">K16</strain>
        <tissue evidence="2">Leaf</tissue>
    </source>
</reference>
<feature type="region of interest" description="Disordered" evidence="1">
    <location>
        <begin position="1"/>
        <end position="33"/>
    </location>
</feature>
<comment type="caution">
    <text evidence="2">The sequence shown here is derived from an EMBL/GenBank/DDBJ whole genome shotgun (WGS) entry which is preliminary data.</text>
</comment>
<accession>A0AAE1T8U1</accession>
<dbReference type="AlphaFoldDB" id="A0AAE1T8U1"/>
<reference evidence="2" key="2">
    <citation type="journal article" date="2024" name="Plant">
        <title>Genomic evolution and insights into agronomic trait innovations of Sesamum species.</title>
        <authorList>
            <person name="Miao H."/>
            <person name="Wang L."/>
            <person name="Qu L."/>
            <person name="Liu H."/>
            <person name="Sun Y."/>
            <person name="Le M."/>
            <person name="Wang Q."/>
            <person name="Wei S."/>
            <person name="Zheng Y."/>
            <person name="Lin W."/>
            <person name="Duan Y."/>
            <person name="Cao H."/>
            <person name="Xiong S."/>
            <person name="Wang X."/>
            <person name="Wei L."/>
            <person name="Li C."/>
            <person name="Ma Q."/>
            <person name="Ju M."/>
            <person name="Zhao R."/>
            <person name="Li G."/>
            <person name="Mu C."/>
            <person name="Tian Q."/>
            <person name="Mei H."/>
            <person name="Zhang T."/>
            <person name="Gao T."/>
            <person name="Zhang H."/>
        </authorList>
    </citation>
    <scope>NUCLEOTIDE SEQUENCE</scope>
    <source>
        <strain evidence="2">K16</strain>
    </source>
</reference>
<sequence>MLPPNTLTVKKAKGEGVPSKKATAEYSHRPESQRRRGSIIERVVLIDLQKLAAFISLTFKLKQVILLSIGIGQFEFSSLLKSPEISDAMRHLSAAEFHSVLHNVGISSSLLHDVKTSDPEIRQYSDLPSWIGNNTEQLRGNNILIHISAALVSVAKEHASYGEIIESKAGQGALLLNILSKYGLGLELVSLCLYLYHPEWYHDANLTTMNYALPVSTILVEEFQTYLFVFMHARNQWKVYEVAKRRNTIAALEAGALKTMTQMMIKETRKSLQSGPNSPFERDKII</sequence>